<gene>
    <name evidence="1" type="ORF">GKZ28_25915</name>
</gene>
<protein>
    <submittedName>
        <fullName evidence="1">Uncharacterized protein</fullName>
    </submittedName>
</protein>
<proteinExistence type="predicted"/>
<dbReference type="RefSeq" id="WP_160361543.1">
    <property type="nucleotide sequence ID" value="NZ_WSRQ01000091.1"/>
</dbReference>
<name>A0A964RSR0_9CLOT</name>
<reference evidence="1" key="1">
    <citation type="submission" date="2019-12" db="EMBL/GenBank/DDBJ databases">
        <title>Microbes associate with the intestines of laboratory mice.</title>
        <authorList>
            <person name="Navarre W."/>
            <person name="Wong E."/>
        </authorList>
    </citation>
    <scope>NUCLEOTIDE SEQUENCE</scope>
    <source>
        <strain evidence="1">NM79_F5</strain>
    </source>
</reference>
<dbReference type="AlphaFoldDB" id="A0A964RSR0"/>
<evidence type="ECO:0000313" key="1">
    <source>
        <dbReference type="EMBL" id="MVX67092.1"/>
    </source>
</evidence>
<comment type="caution">
    <text evidence="1">The sequence shown here is derived from an EMBL/GenBank/DDBJ whole genome shotgun (WGS) entry which is preliminary data.</text>
</comment>
<organism evidence="1 2">
    <name type="scientific">Clostridium chromiireducens</name>
    <dbReference type="NCBI Taxonomy" id="225345"/>
    <lineage>
        <taxon>Bacteria</taxon>
        <taxon>Bacillati</taxon>
        <taxon>Bacillota</taxon>
        <taxon>Clostridia</taxon>
        <taxon>Eubacteriales</taxon>
        <taxon>Clostridiaceae</taxon>
        <taxon>Clostridium</taxon>
    </lineage>
</organism>
<dbReference type="EMBL" id="WSRQ01000091">
    <property type="protein sequence ID" value="MVX67092.1"/>
    <property type="molecule type" value="Genomic_DNA"/>
</dbReference>
<accession>A0A964RSR0</accession>
<sequence>MGLEDLKNEKPTQKWRERMLEDDGIFSEENISASEEALDNFINSLIGLGDTPSQDEIMDCIEEVVLKYNELNEEYDYFIETMEREELWEFIDKSARIAGLKIDKDMDVTEEWREW</sequence>
<evidence type="ECO:0000313" key="2">
    <source>
        <dbReference type="Proteomes" id="UP000656077"/>
    </source>
</evidence>
<dbReference type="Proteomes" id="UP000656077">
    <property type="component" value="Unassembled WGS sequence"/>
</dbReference>